<organism evidence="2">
    <name type="scientific">Aplanochytrium stocchinoi</name>
    <dbReference type="NCBI Taxonomy" id="215587"/>
    <lineage>
        <taxon>Eukaryota</taxon>
        <taxon>Sar</taxon>
        <taxon>Stramenopiles</taxon>
        <taxon>Bigyra</taxon>
        <taxon>Labyrinthulomycetes</taxon>
        <taxon>Thraustochytrida</taxon>
        <taxon>Thraustochytriidae</taxon>
        <taxon>Aplanochytrium</taxon>
    </lineage>
</organism>
<reference evidence="2" key="1">
    <citation type="submission" date="2021-01" db="EMBL/GenBank/DDBJ databases">
        <authorList>
            <person name="Corre E."/>
            <person name="Pelletier E."/>
            <person name="Niang G."/>
            <person name="Scheremetjew M."/>
            <person name="Finn R."/>
            <person name="Kale V."/>
            <person name="Holt S."/>
            <person name="Cochrane G."/>
            <person name="Meng A."/>
            <person name="Brown T."/>
            <person name="Cohen L."/>
        </authorList>
    </citation>
    <scope>NUCLEOTIDE SEQUENCE</scope>
    <source>
        <strain evidence="2">GSBS06</strain>
    </source>
</reference>
<feature type="signal peptide" evidence="1">
    <location>
        <begin position="1"/>
        <end position="20"/>
    </location>
</feature>
<name>A0A7S3PKZ0_9STRA</name>
<proteinExistence type="predicted"/>
<dbReference type="EMBL" id="HBIN01016884">
    <property type="protein sequence ID" value="CAE0442746.1"/>
    <property type="molecule type" value="Transcribed_RNA"/>
</dbReference>
<accession>A0A7S3PKZ0</accession>
<protein>
    <submittedName>
        <fullName evidence="2">Uncharacterized protein</fullName>
    </submittedName>
</protein>
<evidence type="ECO:0000313" key="2">
    <source>
        <dbReference type="EMBL" id="CAE0442746.1"/>
    </source>
</evidence>
<evidence type="ECO:0000256" key="1">
    <source>
        <dbReference type="SAM" id="SignalP"/>
    </source>
</evidence>
<sequence>MMTEKIFFASLLCFFSGVLGKSAQVHSDVRVESINAALEAARGSFGDIVPAEITPEQYRELAYEGYLKLCGVEYNPGEKTKNHVVVNVNRNNKATLNWIPPDGESFCVFVKEEEHDKYEVILNGTVVPFDTKKYGSEPLHVNAKFTVSSDWESCWCSSEEVAKDPLDPHYGKVEKKCTLDKYMNREDESLLFCPKCDQGLCKEAGKKSDELGAPNPIYKDWVFFSKVEGKFYGPGLGLLRQEIFNSFPAVNPNLLECTLDITNIPVPQFGCSDLSNPLNGYGYGVNAKNFECGFASWFNCLEDIDALGGVDNLKVHTLDINFNLIPCPTPAPTAQPTPKGICKRVNTSEIDCVELDGDFCPEEIFIPGR</sequence>
<gene>
    <name evidence="2" type="ORF">ASTO00021_LOCUS12856</name>
</gene>
<feature type="chain" id="PRO_5030807384" evidence="1">
    <location>
        <begin position="21"/>
        <end position="369"/>
    </location>
</feature>
<dbReference type="AlphaFoldDB" id="A0A7S3PKZ0"/>
<keyword evidence="1" id="KW-0732">Signal</keyword>